<gene>
    <name evidence="2" type="ORF">RHTO0S_08e03708g</name>
</gene>
<name>A0A061B6X8_RHOTO</name>
<feature type="compositionally biased region" description="Polar residues" evidence="1">
    <location>
        <begin position="404"/>
        <end position="413"/>
    </location>
</feature>
<feature type="region of interest" description="Disordered" evidence="1">
    <location>
        <begin position="1"/>
        <end position="40"/>
    </location>
</feature>
<dbReference type="AlphaFoldDB" id="A0A061B6X8"/>
<evidence type="ECO:0000256" key="1">
    <source>
        <dbReference type="SAM" id="MobiDB-lite"/>
    </source>
</evidence>
<protein>
    <submittedName>
        <fullName evidence="2">RHTO0S08e03708g1_1</fullName>
    </submittedName>
</protein>
<feature type="region of interest" description="Disordered" evidence="1">
    <location>
        <begin position="373"/>
        <end position="435"/>
    </location>
</feature>
<evidence type="ECO:0000313" key="2">
    <source>
        <dbReference type="EMBL" id="CDR43628.1"/>
    </source>
</evidence>
<sequence length="435" mass="48434">MAEHPSRKRERSSSSPSLPTSRNERPTPRSPPPIRPLPSQHVSPEALAFLEHYRDCSTSIIATYQKSLYEQYWMRENGAITDGVLHLAYAPDSPPKKAAPKHPDIVRAEYERISATIDWMVGERGSYGAALVVYGQPGCGKSRFLRIERARLFEDGRPCIVTTTERSTFDLYCDAGAFFDIPLKELEALDLLIPTIALVDAAEGVGVTDLQHAFVHDFIPNVVVVFATSPRVRRWQKLSSRLVPTLYWTIEGWPDNEIDALQKLVVLQPRSVWTNSPRVSLRQADRASHSTHLPPPIEVVRPLPSDVSPELRYRVAIRPPNEGEPLPPPSTFLPKSRITTTTCRPVFLPPTRSTPFPKPFISLDVLSGTPLARSRGLRVPNPARPNGALKTSSPVSRTSTVSSQASPKSTSSRACLMHPKRTCRLPRTSPSSRMR</sequence>
<organism evidence="2">
    <name type="scientific">Rhodotorula toruloides</name>
    <name type="common">Yeast</name>
    <name type="synonym">Rhodosporidium toruloides</name>
    <dbReference type="NCBI Taxonomy" id="5286"/>
    <lineage>
        <taxon>Eukaryota</taxon>
        <taxon>Fungi</taxon>
        <taxon>Dikarya</taxon>
        <taxon>Basidiomycota</taxon>
        <taxon>Pucciniomycotina</taxon>
        <taxon>Microbotryomycetes</taxon>
        <taxon>Sporidiobolales</taxon>
        <taxon>Sporidiobolaceae</taxon>
        <taxon>Rhodotorula</taxon>
    </lineage>
</organism>
<reference evidence="2" key="1">
    <citation type="journal article" date="2014" name="Genome Announc.">
        <title>Draft genome sequence of Rhodosporidium toruloides CECT1137, an oleaginous yeast of biotechnological interest.</title>
        <authorList>
            <person name="Morin N."/>
            <person name="Calcas X."/>
            <person name="Devillers H."/>
            <person name="Durrens P."/>
            <person name="Sherman D.J."/>
            <person name="Nicaud J.-M."/>
            <person name="Neuveglise C."/>
        </authorList>
    </citation>
    <scope>NUCLEOTIDE SEQUENCE</scope>
    <source>
        <strain evidence="2">CECT1137</strain>
    </source>
</reference>
<accession>A0A061B6X8</accession>
<dbReference type="EMBL" id="LK052943">
    <property type="protein sequence ID" value="CDR43628.1"/>
    <property type="molecule type" value="Genomic_DNA"/>
</dbReference>
<proteinExistence type="predicted"/>
<feature type="compositionally biased region" description="Low complexity" evidence="1">
    <location>
        <begin position="391"/>
        <end position="403"/>
    </location>
</feature>
<dbReference type="OrthoDB" id="2340858at2759"/>
<feature type="compositionally biased region" description="Basic residues" evidence="1">
    <location>
        <begin position="1"/>
        <end position="10"/>
    </location>
</feature>